<keyword evidence="3" id="KW-1185">Reference proteome</keyword>
<keyword evidence="1" id="KW-0812">Transmembrane</keyword>
<evidence type="ECO:0000313" key="2">
    <source>
        <dbReference type="EMBL" id="RYR30447.1"/>
    </source>
</evidence>
<comment type="caution">
    <text evidence="2">The sequence shown here is derived from an EMBL/GenBank/DDBJ whole genome shotgun (WGS) entry which is preliminary data.</text>
</comment>
<name>A0A445AVL1_ARAHY</name>
<dbReference type="EMBL" id="SDMP01000011">
    <property type="protein sequence ID" value="RYR30447.1"/>
    <property type="molecule type" value="Genomic_DNA"/>
</dbReference>
<gene>
    <name evidence="2" type="ORF">Ahy_B01g055219</name>
</gene>
<reference evidence="2 3" key="1">
    <citation type="submission" date="2019-01" db="EMBL/GenBank/DDBJ databases">
        <title>Sequencing of cultivated peanut Arachis hypogaea provides insights into genome evolution and oil improvement.</title>
        <authorList>
            <person name="Chen X."/>
        </authorList>
    </citation>
    <scope>NUCLEOTIDE SEQUENCE [LARGE SCALE GENOMIC DNA]</scope>
    <source>
        <strain evidence="3">cv. Fuhuasheng</strain>
        <tissue evidence="2">Leaves</tissue>
    </source>
</reference>
<evidence type="ECO:0000256" key="1">
    <source>
        <dbReference type="SAM" id="Phobius"/>
    </source>
</evidence>
<feature type="transmembrane region" description="Helical" evidence="1">
    <location>
        <begin position="84"/>
        <end position="104"/>
    </location>
</feature>
<organism evidence="2 3">
    <name type="scientific">Arachis hypogaea</name>
    <name type="common">Peanut</name>
    <dbReference type="NCBI Taxonomy" id="3818"/>
    <lineage>
        <taxon>Eukaryota</taxon>
        <taxon>Viridiplantae</taxon>
        <taxon>Streptophyta</taxon>
        <taxon>Embryophyta</taxon>
        <taxon>Tracheophyta</taxon>
        <taxon>Spermatophyta</taxon>
        <taxon>Magnoliopsida</taxon>
        <taxon>eudicotyledons</taxon>
        <taxon>Gunneridae</taxon>
        <taxon>Pentapetalae</taxon>
        <taxon>rosids</taxon>
        <taxon>fabids</taxon>
        <taxon>Fabales</taxon>
        <taxon>Fabaceae</taxon>
        <taxon>Papilionoideae</taxon>
        <taxon>50 kb inversion clade</taxon>
        <taxon>dalbergioids sensu lato</taxon>
        <taxon>Dalbergieae</taxon>
        <taxon>Pterocarpus clade</taxon>
        <taxon>Arachis</taxon>
    </lineage>
</organism>
<evidence type="ECO:0000313" key="3">
    <source>
        <dbReference type="Proteomes" id="UP000289738"/>
    </source>
</evidence>
<sequence>MLQRYHALPECQPPPPIKRLRSPTPQLLPPPHQWYSARFSLPIQFVVLSLLVEILDLEFAFKLTTMRRQKTEPSNSRRFRLSQFLFAIRVLYLVFISCTFPQILKIVSTISRDDIYDGLDGAAIVGGSKGSKLSKPFVSSVYRFTSPEARG</sequence>
<dbReference type="AlphaFoldDB" id="A0A445AVL1"/>
<feature type="transmembrane region" description="Helical" evidence="1">
    <location>
        <begin position="41"/>
        <end position="63"/>
    </location>
</feature>
<dbReference type="STRING" id="3818.A0A445AVL1"/>
<accession>A0A445AVL1</accession>
<keyword evidence="1" id="KW-1133">Transmembrane helix</keyword>
<protein>
    <submittedName>
        <fullName evidence="2">Uncharacterized protein</fullName>
    </submittedName>
</protein>
<proteinExistence type="predicted"/>
<keyword evidence="1" id="KW-0472">Membrane</keyword>
<dbReference type="Proteomes" id="UP000289738">
    <property type="component" value="Chromosome B01"/>
</dbReference>